<comment type="caution">
    <text evidence="1">The sequence shown here is derived from an EMBL/GenBank/DDBJ whole genome shotgun (WGS) entry which is preliminary data.</text>
</comment>
<evidence type="ECO:0000313" key="1">
    <source>
        <dbReference type="EMBL" id="PGH28647.1"/>
    </source>
</evidence>
<dbReference type="AlphaFoldDB" id="A0A2B7Z750"/>
<sequence length="167" mass="17996">MARGLGVHIIRSRKPACPKITPERALGTVEAGTTVNIVLNRNKEFTNPHRASSAEREALRKLAKENAALPPRHPYVLQISAYTTERFLPAVSGVLRLRGLDAGDGDSNELTLDLDGMLWDSGCHACTITSDLLFQPSFVTFILDGRLGMAGGGLALTPGQYLRVQGS</sequence>
<accession>A0A2B7Z750</accession>
<evidence type="ECO:0000313" key="2">
    <source>
        <dbReference type="Proteomes" id="UP000226031"/>
    </source>
</evidence>
<reference evidence="1 2" key="1">
    <citation type="submission" date="2017-10" db="EMBL/GenBank/DDBJ databases">
        <title>Comparative genomics in systemic dimorphic fungi from Ajellomycetaceae.</title>
        <authorList>
            <person name="Munoz J.F."/>
            <person name="Mcewen J.G."/>
            <person name="Clay O.K."/>
            <person name="Cuomo C.A."/>
        </authorList>
    </citation>
    <scope>NUCLEOTIDE SEQUENCE [LARGE SCALE GENOMIC DNA]</scope>
    <source>
        <strain evidence="1 2">UAMH4076</strain>
    </source>
</reference>
<dbReference type="EMBL" id="PDND01000352">
    <property type="protein sequence ID" value="PGH28647.1"/>
    <property type="molecule type" value="Genomic_DNA"/>
</dbReference>
<organism evidence="1 2">
    <name type="scientific">[Emmonsia] crescens</name>
    <dbReference type="NCBI Taxonomy" id="73230"/>
    <lineage>
        <taxon>Eukaryota</taxon>
        <taxon>Fungi</taxon>
        <taxon>Dikarya</taxon>
        <taxon>Ascomycota</taxon>
        <taxon>Pezizomycotina</taxon>
        <taxon>Eurotiomycetes</taxon>
        <taxon>Eurotiomycetidae</taxon>
        <taxon>Onygenales</taxon>
        <taxon>Ajellomycetaceae</taxon>
        <taxon>Emergomyces</taxon>
    </lineage>
</organism>
<gene>
    <name evidence="1" type="ORF">GX50_08606</name>
</gene>
<name>A0A2B7Z750_9EURO</name>
<keyword evidence="2" id="KW-1185">Reference proteome</keyword>
<dbReference type="Proteomes" id="UP000226031">
    <property type="component" value="Unassembled WGS sequence"/>
</dbReference>
<protein>
    <submittedName>
        <fullName evidence="1">Uncharacterized protein</fullName>
    </submittedName>
</protein>
<proteinExistence type="predicted"/>